<feature type="domain" description="C-type lysozyme inhibitor" evidence="5">
    <location>
        <begin position="58"/>
        <end position="115"/>
    </location>
</feature>
<name>A0A3E0DK55_9GAMM</name>
<keyword evidence="7" id="KW-1185">Reference proteome</keyword>
<dbReference type="Gene3D" id="2.40.128.200">
    <property type="match status" value="1"/>
</dbReference>
<evidence type="ECO:0000256" key="4">
    <source>
        <dbReference type="ARBA" id="ARBA00023288"/>
    </source>
</evidence>
<reference evidence="6 7" key="1">
    <citation type="submission" date="2018-08" db="EMBL/GenBank/DDBJ databases">
        <title>Genomic Encyclopedia of Type Strains, Phase III (KMG-III): the genomes of soil and plant-associated and newly described type strains.</title>
        <authorList>
            <person name="Whitman W."/>
        </authorList>
    </citation>
    <scope>NUCLEOTIDE SEQUENCE [LARGE SCALE GENOMIC DNA]</scope>
    <source>
        <strain evidence="6 7">CECT 7375</strain>
    </source>
</reference>
<dbReference type="InterPro" id="IPR036328">
    <property type="entry name" value="MliC_sf"/>
</dbReference>
<evidence type="ECO:0000313" key="7">
    <source>
        <dbReference type="Proteomes" id="UP000256542"/>
    </source>
</evidence>
<dbReference type="InterPro" id="IPR018660">
    <property type="entry name" value="MliC"/>
</dbReference>
<protein>
    <submittedName>
        <fullName evidence="6">Membrane-bound inhibitor of C-type lysozyme</fullName>
    </submittedName>
</protein>
<evidence type="ECO:0000256" key="2">
    <source>
        <dbReference type="ARBA" id="ARBA00023136"/>
    </source>
</evidence>
<keyword evidence="2" id="KW-0472">Membrane</keyword>
<keyword evidence="4" id="KW-0449">Lipoprotein</keyword>
<comment type="caution">
    <text evidence="6">The sequence shown here is derived from an EMBL/GenBank/DDBJ whole genome shotgun (WGS) entry which is preliminary data.</text>
</comment>
<sequence length="129" mass="14185">MKGVIVKGVSKMSTTKKWTSRLFAGVTLLGLTACSGMDTGPEDSYPSLENSQTDVADYLCTGMPLKVMFHGEKAHILWQQETYDLTRAISASGAYYLGEDVSFWVKGKRAGLEIDNLTKVKCQLIRVEA</sequence>
<dbReference type="SUPFAM" id="SSF141488">
    <property type="entry name" value="YdhA-like"/>
    <property type="match status" value="1"/>
</dbReference>
<gene>
    <name evidence="6" type="ORF">DFP81_11056</name>
</gene>
<evidence type="ECO:0000256" key="1">
    <source>
        <dbReference type="ARBA" id="ARBA00022729"/>
    </source>
</evidence>
<dbReference type="AlphaFoldDB" id="A0A3E0DK55"/>
<proteinExistence type="predicted"/>
<keyword evidence="1" id="KW-0732">Signal</keyword>
<keyword evidence="3" id="KW-0564">Palmitate</keyword>
<evidence type="ECO:0000259" key="5">
    <source>
        <dbReference type="Pfam" id="PF09864"/>
    </source>
</evidence>
<dbReference type="Pfam" id="PF09864">
    <property type="entry name" value="MliC"/>
    <property type="match status" value="1"/>
</dbReference>
<dbReference type="Proteomes" id="UP000256542">
    <property type="component" value="Unassembled WGS sequence"/>
</dbReference>
<dbReference type="PROSITE" id="PS51257">
    <property type="entry name" value="PROKAR_LIPOPROTEIN"/>
    <property type="match status" value="1"/>
</dbReference>
<accession>A0A3E0DK55</accession>
<dbReference type="EMBL" id="QUNG01000010">
    <property type="protein sequence ID" value="REG82169.1"/>
    <property type="molecule type" value="Genomic_DNA"/>
</dbReference>
<organism evidence="6 7">
    <name type="scientific">Marinomonas pollencensis</name>
    <dbReference type="NCBI Taxonomy" id="491954"/>
    <lineage>
        <taxon>Bacteria</taxon>
        <taxon>Pseudomonadati</taxon>
        <taxon>Pseudomonadota</taxon>
        <taxon>Gammaproteobacteria</taxon>
        <taxon>Oceanospirillales</taxon>
        <taxon>Oceanospirillaceae</taxon>
        <taxon>Marinomonas</taxon>
    </lineage>
</organism>
<evidence type="ECO:0000256" key="3">
    <source>
        <dbReference type="ARBA" id="ARBA00023139"/>
    </source>
</evidence>
<evidence type="ECO:0000313" key="6">
    <source>
        <dbReference type="EMBL" id="REG82169.1"/>
    </source>
</evidence>